<evidence type="ECO:0000256" key="3">
    <source>
        <dbReference type="SAM" id="SignalP"/>
    </source>
</evidence>
<dbReference type="InterPro" id="IPR001188">
    <property type="entry name" value="Sperm_putr-bd"/>
</dbReference>
<dbReference type="SUPFAM" id="SSF53850">
    <property type="entry name" value="Periplasmic binding protein-like II"/>
    <property type="match status" value="1"/>
</dbReference>
<dbReference type="Pfam" id="PF13416">
    <property type="entry name" value="SBP_bac_8"/>
    <property type="match status" value="1"/>
</dbReference>
<evidence type="ECO:0000256" key="1">
    <source>
        <dbReference type="ARBA" id="ARBA00022729"/>
    </source>
</evidence>
<protein>
    <submittedName>
        <fullName evidence="4">Spermidine/putrescine transport system substrate-binding protein</fullName>
    </submittedName>
</protein>
<organism evidence="4 5">
    <name type="scientific">Aquamicrobium terrae</name>
    <dbReference type="NCBI Taxonomy" id="1324945"/>
    <lineage>
        <taxon>Bacteria</taxon>
        <taxon>Pseudomonadati</taxon>
        <taxon>Pseudomonadota</taxon>
        <taxon>Alphaproteobacteria</taxon>
        <taxon>Hyphomicrobiales</taxon>
        <taxon>Phyllobacteriaceae</taxon>
        <taxon>Aquamicrobium</taxon>
    </lineage>
</organism>
<name>A0ABV2N294_9HYPH</name>
<evidence type="ECO:0000313" key="5">
    <source>
        <dbReference type="Proteomes" id="UP001549076"/>
    </source>
</evidence>
<dbReference type="Proteomes" id="UP001549076">
    <property type="component" value="Unassembled WGS sequence"/>
</dbReference>
<keyword evidence="1 3" id="KW-0732">Signal</keyword>
<dbReference type="PRINTS" id="PR00909">
    <property type="entry name" value="SPERMDNBNDNG"/>
</dbReference>
<sequence>MKHRLGVLLAAASAIVMTARLAHAQEAMTIAVPGANWGEAFDSCVIKPFAAENQVTYRLEFGNSTTSFSKLQQQRANPVIDVAWMDGGISELANADGLVETLDPKRIPNLANLLPQAVAEKDGKQFAASVGFYSLGIVYNTKDVTTPPTSWNDLWDPKYQDEVIIPAPANAAGVPFILFLDRIWNTSPDLTKTFAKLKELKAAMYFDTSGNASNAFQRGEAVVGANFNVSAWDLADKGLPIAFTTPKEGFWANDGRIHLVKDSKHRELAEKLINSALTPAASTCLADKLYLGPSVKGVTISEKTAPKMPWGAKGSIDSLVQIKWDDINAQRSAITDLWNREIAR</sequence>
<evidence type="ECO:0000313" key="4">
    <source>
        <dbReference type="EMBL" id="MET3793180.1"/>
    </source>
</evidence>
<dbReference type="EMBL" id="JBEPML010000012">
    <property type="protein sequence ID" value="MET3793180.1"/>
    <property type="molecule type" value="Genomic_DNA"/>
</dbReference>
<comment type="caution">
    <text evidence="4">The sequence shown here is derived from an EMBL/GenBank/DDBJ whole genome shotgun (WGS) entry which is preliminary data.</text>
</comment>
<proteinExistence type="predicted"/>
<dbReference type="PANTHER" id="PTHR30006">
    <property type="entry name" value="THIAMINE-BINDING PERIPLASMIC PROTEIN-RELATED"/>
    <property type="match status" value="1"/>
</dbReference>
<accession>A0ABV2N294</accession>
<reference evidence="4 5" key="1">
    <citation type="submission" date="2024-06" db="EMBL/GenBank/DDBJ databases">
        <title>Genomic Encyclopedia of Type Strains, Phase IV (KMG-IV): sequencing the most valuable type-strain genomes for metagenomic binning, comparative biology and taxonomic classification.</title>
        <authorList>
            <person name="Goeker M."/>
        </authorList>
    </citation>
    <scope>NUCLEOTIDE SEQUENCE [LARGE SCALE GENOMIC DNA]</scope>
    <source>
        <strain evidence="4 5">DSM 27865</strain>
    </source>
</reference>
<dbReference type="CDD" id="cd13589">
    <property type="entry name" value="PBP2_polyamine_RpCGA009"/>
    <property type="match status" value="1"/>
</dbReference>
<dbReference type="InterPro" id="IPR006059">
    <property type="entry name" value="SBP"/>
</dbReference>
<gene>
    <name evidence="4" type="ORF">ABID37_003404</name>
</gene>
<keyword evidence="2" id="KW-0574">Periplasm</keyword>
<feature type="signal peptide" evidence="3">
    <location>
        <begin position="1"/>
        <end position="24"/>
    </location>
</feature>
<dbReference type="PANTHER" id="PTHR30006:SF2">
    <property type="entry name" value="ABC TRANSPORTER SUBSTRATE-BINDING PROTEIN"/>
    <property type="match status" value="1"/>
</dbReference>
<feature type="chain" id="PRO_5047340229" evidence="3">
    <location>
        <begin position="25"/>
        <end position="344"/>
    </location>
</feature>
<dbReference type="Gene3D" id="3.40.190.10">
    <property type="entry name" value="Periplasmic binding protein-like II"/>
    <property type="match status" value="2"/>
</dbReference>
<dbReference type="RefSeq" id="WP_354196877.1">
    <property type="nucleotide sequence ID" value="NZ_JBEPML010000012.1"/>
</dbReference>
<keyword evidence="5" id="KW-1185">Reference proteome</keyword>
<evidence type="ECO:0000256" key="2">
    <source>
        <dbReference type="ARBA" id="ARBA00022764"/>
    </source>
</evidence>